<sequence>MEYSGAVPPLATSSSPLLILAKIDCDVVPPPPPRIVIPLTEQTFMKGEQCFDLNDSDNDDDDSLFFKQSATGQSSSMQRCREQVEVDFHGAGKMVIALV</sequence>
<evidence type="ECO:0000313" key="2">
    <source>
        <dbReference type="Proteomes" id="UP000217790"/>
    </source>
</evidence>
<dbReference type="InParanoid" id="A0A2H3DA05"/>
<evidence type="ECO:0000313" key="1">
    <source>
        <dbReference type="EMBL" id="PBK85907.1"/>
    </source>
</evidence>
<dbReference type="OrthoDB" id="3056789at2759"/>
<protein>
    <submittedName>
        <fullName evidence="1">Uncharacterized protein</fullName>
    </submittedName>
</protein>
<name>A0A2H3DA05_ARMGA</name>
<reference evidence="2" key="1">
    <citation type="journal article" date="2017" name="Nat. Ecol. Evol.">
        <title>Genome expansion and lineage-specific genetic innovations in the forest pathogenic fungi Armillaria.</title>
        <authorList>
            <person name="Sipos G."/>
            <person name="Prasanna A.N."/>
            <person name="Walter M.C."/>
            <person name="O'Connor E."/>
            <person name="Balint B."/>
            <person name="Krizsan K."/>
            <person name="Kiss B."/>
            <person name="Hess J."/>
            <person name="Varga T."/>
            <person name="Slot J."/>
            <person name="Riley R."/>
            <person name="Boka B."/>
            <person name="Rigling D."/>
            <person name="Barry K."/>
            <person name="Lee J."/>
            <person name="Mihaltcheva S."/>
            <person name="LaButti K."/>
            <person name="Lipzen A."/>
            <person name="Waldron R."/>
            <person name="Moloney N.M."/>
            <person name="Sperisen C."/>
            <person name="Kredics L."/>
            <person name="Vagvoelgyi C."/>
            <person name="Patrignani A."/>
            <person name="Fitzpatrick D."/>
            <person name="Nagy I."/>
            <person name="Doyle S."/>
            <person name="Anderson J.B."/>
            <person name="Grigoriev I.V."/>
            <person name="Gueldener U."/>
            <person name="Muensterkoetter M."/>
            <person name="Nagy L.G."/>
        </authorList>
    </citation>
    <scope>NUCLEOTIDE SEQUENCE [LARGE SCALE GENOMIC DNA]</scope>
    <source>
        <strain evidence="2">Ar21-2</strain>
    </source>
</reference>
<dbReference type="EMBL" id="KZ293687">
    <property type="protein sequence ID" value="PBK85907.1"/>
    <property type="molecule type" value="Genomic_DNA"/>
</dbReference>
<dbReference type="AlphaFoldDB" id="A0A2H3DA05"/>
<keyword evidence="2" id="KW-1185">Reference proteome</keyword>
<dbReference type="Proteomes" id="UP000217790">
    <property type="component" value="Unassembled WGS sequence"/>
</dbReference>
<proteinExistence type="predicted"/>
<accession>A0A2H3DA05</accession>
<organism evidence="1 2">
    <name type="scientific">Armillaria gallica</name>
    <name type="common">Bulbous honey fungus</name>
    <name type="synonym">Armillaria bulbosa</name>
    <dbReference type="NCBI Taxonomy" id="47427"/>
    <lineage>
        <taxon>Eukaryota</taxon>
        <taxon>Fungi</taxon>
        <taxon>Dikarya</taxon>
        <taxon>Basidiomycota</taxon>
        <taxon>Agaricomycotina</taxon>
        <taxon>Agaricomycetes</taxon>
        <taxon>Agaricomycetidae</taxon>
        <taxon>Agaricales</taxon>
        <taxon>Marasmiineae</taxon>
        <taxon>Physalacriaceae</taxon>
        <taxon>Armillaria</taxon>
    </lineage>
</organism>
<gene>
    <name evidence="1" type="ORF">ARMGADRAFT_1086943</name>
</gene>
<dbReference type="STRING" id="47427.A0A2H3DA05"/>